<evidence type="ECO:0000313" key="1">
    <source>
        <dbReference type="EMBL" id="TKW03408.1"/>
    </source>
</evidence>
<gene>
    <name evidence="1" type="ORF">SEVIR_7G021200v2</name>
</gene>
<reference evidence="1" key="1">
    <citation type="submission" date="2019-03" db="EMBL/GenBank/DDBJ databases">
        <title>WGS assembly of Setaria viridis.</title>
        <authorList>
            <person name="Huang P."/>
            <person name="Jenkins J."/>
            <person name="Grimwood J."/>
            <person name="Barry K."/>
            <person name="Healey A."/>
            <person name="Mamidi S."/>
            <person name="Sreedasyam A."/>
            <person name="Shu S."/>
            <person name="Feldman M."/>
            <person name="Wu J."/>
            <person name="Yu Y."/>
            <person name="Chen C."/>
            <person name="Johnson J."/>
            <person name="Rokhsar D."/>
            <person name="Baxter I."/>
            <person name="Schmutz J."/>
            <person name="Brutnell T."/>
            <person name="Kellogg E."/>
        </authorList>
    </citation>
    <scope>NUCLEOTIDE SEQUENCE [LARGE SCALE GENOMIC DNA]</scope>
</reference>
<organism evidence="1 2">
    <name type="scientific">Setaria viridis</name>
    <name type="common">Green bristlegrass</name>
    <name type="synonym">Setaria italica subsp. viridis</name>
    <dbReference type="NCBI Taxonomy" id="4556"/>
    <lineage>
        <taxon>Eukaryota</taxon>
        <taxon>Viridiplantae</taxon>
        <taxon>Streptophyta</taxon>
        <taxon>Embryophyta</taxon>
        <taxon>Tracheophyta</taxon>
        <taxon>Spermatophyta</taxon>
        <taxon>Magnoliopsida</taxon>
        <taxon>Liliopsida</taxon>
        <taxon>Poales</taxon>
        <taxon>Poaceae</taxon>
        <taxon>PACMAD clade</taxon>
        <taxon>Panicoideae</taxon>
        <taxon>Panicodae</taxon>
        <taxon>Paniceae</taxon>
        <taxon>Cenchrinae</taxon>
        <taxon>Setaria</taxon>
    </lineage>
</organism>
<dbReference type="Gramene" id="TKW03408">
    <property type="protein sequence ID" value="TKW03408"/>
    <property type="gene ID" value="SEVIR_7G021200v2"/>
</dbReference>
<keyword evidence="2" id="KW-1185">Reference proteome</keyword>
<proteinExistence type="predicted"/>
<dbReference type="AlphaFoldDB" id="A0A4U6TLE5"/>
<accession>A0A4U6TLE5</accession>
<sequence length="69" mass="8221">MWPAVVNFQERRGSKEERERIEGGEEEVWRVLELSERRQVSLRLRQVHDEPLSCLSTIFLSYCSLIQCL</sequence>
<dbReference type="Proteomes" id="UP000298652">
    <property type="component" value="Chromosome 7"/>
</dbReference>
<evidence type="ECO:0000313" key="2">
    <source>
        <dbReference type="Proteomes" id="UP000298652"/>
    </source>
</evidence>
<dbReference type="EMBL" id="CM016558">
    <property type="protein sequence ID" value="TKW03408.1"/>
    <property type="molecule type" value="Genomic_DNA"/>
</dbReference>
<protein>
    <submittedName>
        <fullName evidence="1">Uncharacterized protein</fullName>
    </submittedName>
</protein>
<name>A0A4U6TLE5_SETVI</name>